<gene>
    <name evidence="4" type="ORF">B2A_14533</name>
</gene>
<dbReference type="InterPro" id="IPR024794">
    <property type="entry name" value="Rbsml_eL15_core_dom_sf"/>
</dbReference>
<reference evidence="4" key="1">
    <citation type="submission" date="2013-08" db="EMBL/GenBank/DDBJ databases">
        <authorList>
            <person name="Mendez C."/>
            <person name="Richter M."/>
            <person name="Ferrer M."/>
            <person name="Sanchez J."/>
        </authorList>
    </citation>
    <scope>NUCLEOTIDE SEQUENCE</scope>
</reference>
<dbReference type="GO" id="GO:0003723">
    <property type="term" value="F:RNA binding"/>
    <property type="evidence" value="ECO:0007669"/>
    <property type="project" value="TreeGrafter"/>
</dbReference>
<feature type="non-terminal residue" evidence="4">
    <location>
        <position position="148"/>
    </location>
</feature>
<dbReference type="SMART" id="SM01384">
    <property type="entry name" value="Ribosomal_L15e"/>
    <property type="match status" value="1"/>
</dbReference>
<proteinExistence type="inferred from homology"/>
<dbReference type="EMBL" id="AUZZ01010553">
    <property type="protein sequence ID" value="EQD29332.1"/>
    <property type="molecule type" value="Genomic_DNA"/>
</dbReference>
<organism evidence="4">
    <name type="scientific">mine drainage metagenome</name>
    <dbReference type="NCBI Taxonomy" id="410659"/>
    <lineage>
        <taxon>unclassified sequences</taxon>
        <taxon>metagenomes</taxon>
        <taxon>ecological metagenomes</taxon>
    </lineage>
</organism>
<comment type="similarity">
    <text evidence="1">Belongs to the eukaryotic ribosomal protein eL15 family.</text>
</comment>
<sequence>MGANKYIRETLIKEYKERSPEYKNRLAEWSKQDNITRVERPSNLARARALGYKAKQGIVVARAGVRKGNRKRQTVGGGRKPSKSARFISRHKSMQMIAEERVSKKFSNYEVLNSYFVGETGTTRFYEVILVSKTDKSIKSSPGYAAIA</sequence>
<protein>
    <submittedName>
        <fullName evidence="4">Ribosomal protein L15e</fullName>
    </submittedName>
</protein>
<keyword evidence="2 4" id="KW-0689">Ribosomal protein</keyword>
<dbReference type="AlphaFoldDB" id="T0YC18"/>
<dbReference type="GO" id="GO:0022625">
    <property type="term" value="C:cytosolic large ribosomal subunit"/>
    <property type="evidence" value="ECO:0007669"/>
    <property type="project" value="TreeGrafter"/>
</dbReference>
<dbReference type="InterPro" id="IPR000439">
    <property type="entry name" value="Ribosomal_eL15"/>
</dbReference>
<dbReference type="InterPro" id="IPR012678">
    <property type="entry name" value="Ribosomal_uL23/eL15/eS24_sf"/>
</dbReference>
<dbReference type="PANTHER" id="PTHR11847:SF4">
    <property type="entry name" value="LARGE RIBOSOMAL SUBUNIT PROTEIN EL15"/>
    <property type="match status" value="1"/>
</dbReference>
<accession>T0YC18</accession>
<dbReference type="PANTHER" id="PTHR11847">
    <property type="entry name" value="RIBOSOMAL PROTEIN L15"/>
    <property type="match status" value="1"/>
</dbReference>
<dbReference type="Gene3D" id="3.40.1120.10">
    <property type="entry name" value="Ribosomal protein l15e"/>
    <property type="match status" value="1"/>
</dbReference>
<keyword evidence="3" id="KW-0687">Ribonucleoprotein</keyword>
<name>T0YC18_9ZZZZ</name>
<evidence type="ECO:0000313" key="4">
    <source>
        <dbReference type="EMBL" id="EQD29332.1"/>
    </source>
</evidence>
<evidence type="ECO:0000256" key="2">
    <source>
        <dbReference type="ARBA" id="ARBA00022980"/>
    </source>
</evidence>
<dbReference type="SUPFAM" id="SSF54189">
    <property type="entry name" value="Ribosomal proteins S24e, L23 and L15e"/>
    <property type="match status" value="1"/>
</dbReference>
<dbReference type="Pfam" id="PF00827">
    <property type="entry name" value="Ribosomal_L15e"/>
    <property type="match status" value="1"/>
</dbReference>
<dbReference type="GO" id="GO:0003735">
    <property type="term" value="F:structural constituent of ribosome"/>
    <property type="evidence" value="ECO:0007669"/>
    <property type="project" value="InterPro"/>
</dbReference>
<evidence type="ECO:0000256" key="1">
    <source>
        <dbReference type="ARBA" id="ARBA00006857"/>
    </source>
</evidence>
<evidence type="ECO:0000256" key="3">
    <source>
        <dbReference type="ARBA" id="ARBA00023274"/>
    </source>
</evidence>
<reference evidence="4" key="2">
    <citation type="journal article" date="2014" name="ISME J.">
        <title>Microbial stratification in low pH oxic and suboxic macroscopic growths along an acid mine drainage.</title>
        <authorList>
            <person name="Mendez-Garcia C."/>
            <person name="Mesa V."/>
            <person name="Sprenger R.R."/>
            <person name="Richter M."/>
            <person name="Diez M.S."/>
            <person name="Solano J."/>
            <person name="Bargiela R."/>
            <person name="Golyshina O.V."/>
            <person name="Manteca A."/>
            <person name="Ramos J.L."/>
            <person name="Gallego J.R."/>
            <person name="Llorente I."/>
            <person name="Martins Dos Santos V.A."/>
            <person name="Jensen O.N."/>
            <person name="Pelaez A.I."/>
            <person name="Sanchez J."/>
            <person name="Ferrer M."/>
        </authorList>
    </citation>
    <scope>NUCLEOTIDE SEQUENCE</scope>
</reference>
<dbReference type="GO" id="GO:0002181">
    <property type="term" value="P:cytoplasmic translation"/>
    <property type="evidence" value="ECO:0007669"/>
    <property type="project" value="TreeGrafter"/>
</dbReference>
<comment type="caution">
    <text evidence="4">The sequence shown here is derived from an EMBL/GenBank/DDBJ whole genome shotgun (WGS) entry which is preliminary data.</text>
</comment>